<name>A0ABP6SAC7_9ACTN</name>
<comment type="caution">
    <text evidence="1">The sequence shown here is derived from an EMBL/GenBank/DDBJ whole genome shotgun (WGS) entry which is preliminary data.</text>
</comment>
<dbReference type="EMBL" id="BAAAYL010000001">
    <property type="protein sequence ID" value="GAA3371311.1"/>
    <property type="molecule type" value="Genomic_DNA"/>
</dbReference>
<proteinExistence type="predicted"/>
<evidence type="ECO:0000313" key="2">
    <source>
        <dbReference type="Proteomes" id="UP001499990"/>
    </source>
</evidence>
<sequence length="112" mass="12019">MTESAQHRKSPHRDSFPLDSTAQLLTRITHQLRSQLSHVHLNGTRRPMTPTAVPSGVPSAAPALVAVAHGSRDLWDLGVDGPPVGLCASGHPFVEFFGKPRRETDPVAMVGP</sequence>
<keyword evidence="2" id="KW-1185">Reference proteome</keyword>
<dbReference type="Proteomes" id="UP001499990">
    <property type="component" value="Unassembled WGS sequence"/>
</dbReference>
<gene>
    <name evidence="1" type="ORF">GCM10020367_21470</name>
</gene>
<reference evidence="2" key="1">
    <citation type="journal article" date="2019" name="Int. J. Syst. Evol. Microbiol.">
        <title>The Global Catalogue of Microorganisms (GCM) 10K type strain sequencing project: providing services to taxonomists for standard genome sequencing and annotation.</title>
        <authorList>
            <consortium name="The Broad Institute Genomics Platform"/>
            <consortium name="The Broad Institute Genome Sequencing Center for Infectious Disease"/>
            <person name="Wu L."/>
            <person name="Ma J."/>
        </authorList>
    </citation>
    <scope>NUCLEOTIDE SEQUENCE [LARGE SCALE GENOMIC DNA]</scope>
    <source>
        <strain evidence="2">JCM 9651</strain>
    </source>
</reference>
<evidence type="ECO:0000313" key="1">
    <source>
        <dbReference type="EMBL" id="GAA3371311.1"/>
    </source>
</evidence>
<accession>A0ABP6SAC7</accession>
<protein>
    <submittedName>
        <fullName evidence="1">Uncharacterized protein</fullName>
    </submittedName>
</protein>
<organism evidence="1 2">
    <name type="scientific">Streptomyces sannanensis</name>
    <dbReference type="NCBI Taxonomy" id="285536"/>
    <lineage>
        <taxon>Bacteria</taxon>
        <taxon>Bacillati</taxon>
        <taxon>Actinomycetota</taxon>
        <taxon>Actinomycetes</taxon>
        <taxon>Kitasatosporales</taxon>
        <taxon>Streptomycetaceae</taxon>
        <taxon>Streptomyces</taxon>
    </lineage>
</organism>